<evidence type="ECO:0000313" key="2">
    <source>
        <dbReference type="EMBL" id="MDU0341987.1"/>
    </source>
</evidence>
<feature type="region of interest" description="Disordered" evidence="1">
    <location>
        <begin position="29"/>
        <end position="61"/>
    </location>
</feature>
<evidence type="ECO:0000256" key="1">
    <source>
        <dbReference type="SAM" id="MobiDB-lite"/>
    </source>
</evidence>
<keyword evidence="3" id="KW-1185">Reference proteome</keyword>
<gene>
    <name evidence="2" type="ORF">RKE40_18995</name>
</gene>
<evidence type="ECO:0000313" key="3">
    <source>
        <dbReference type="Proteomes" id="UP001254257"/>
    </source>
</evidence>
<feature type="compositionally biased region" description="Basic and acidic residues" evidence="1">
    <location>
        <begin position="29"/>
        <end position="41"/>
    </location>
</feature>
<name>A0ABU3SB39_9HYPH</name>
<accession>A0ABU3SB39</accession>
<dbReference type="EMBL" id="JAWDID010000031">
    <property type="protein sequence ID" value="MDU0341987.1"/>
    <property type="molecule type" value="Genomic_DNA"/>
</dbReference>
<sequence>MMNTPGRRSPHNPFTRALDRLVEADRVEAEKRADRAARRNAVDPSQQPTAEGIVEFPRRNR</sequence>
<proteinExistence type="predicted"/>
<reference evidence="2 3" key="1">
    <citation type="submission" date="2023-09" db="EMBL/GenBank/DDBJ databases">
        <title>Whole genome shotgun sequencing (WGS) of Bosea sp. ZW T0_25, isolated from stored onions (Allium cepa).</title>
        <authorList>
            <person name="Stoll D.A."/>
            <person name="Huch M."/>
        </authorList>
    </citation>
    <scope>NUCLEOTIDE SEQUENCE [LARGE SCALE GENOMIC DNA]</scope>
    <source>
        <strain evidence="2 3">ZW T0_25</strain>
    </source>
</reference>
<dbReference type="RefSeq" id="WP_316019782.1">
    <property type="nucleotide sequence ID" value="NZ_JAWDID010000031.1"/>
</dbReference>
<organism evidence="2 3">
    <name type="scientific">Bosea rubneri</name>
    <dbReference type="NCBI Taxonomy" id="3075434"/>
    <lineage>
        <taxon>Bacteria</taxon>
        <taxon>Pseudomonadati</taxon>
        <taxon>Pseudomonadota</taxon>
        <taxon>Alphaproteobacteria</taxon>
        <taxon>Hyphomicrobiales</taxon>
        <taxon>Boseaceae</taxon>
        <taxon>Bosea</taxon>
    </lineage>
</organism>
<protein>
    <submittedName>
        <fullName evidence="2">Uncharacterized protein</fullName>
    </submittedName>
</protein>
<comment type="caution">
    <text evidence="2">The sequence shown here is derived from an EMBL/GenBank/DDBJ whole genome shotgun (WGS) entry which is preliminary data.</text>
</comment>
<dbReference type="Proteomes" id="UP001254257">
    <property type="component" value="Unassembled WGS sequence"/>
</dbReference>